<dbReference type="PaxDb" id="523841-HFX_1330"/>
<dbReference type="AlphaFoldDB" id="I3R481"/>
<dbReference type="EMBL" id="AOLO01000004">
    <property type="protein sequence ID" value="EMA03695.1"/>
    <property type="molecule type" value="Genomic_DNA"/>
</dbReference>
<evidence type="ECO:0000313" key="4">
    <source>
        <dbReference type="EMBL" id="QCQ75515.1"/>
    </source>
</evidence>
<reference evidence="1" key="1">
    <citation type="journal article" date="2012" name="Appl. Environ. Microbiol.">
        <title>Identification of the haloarchaeal phasin (PhaP) that functions in polyhydroxyalkanoate accumulation and granule formation in Haloferax mediterranei.</title>
        <authorList>
            <person name="Cai S."/>
            <person name="Cai L."/>
            <person name="Liu H."/>
            <person name="Liu X."/>
            <person name="Han J."/>
            <person name="Zhou J."/>
            <person name="Xiang H."/>
        </authorList>
    </citation>
    <scope>NUCLEOTIDE SEQUENCE</scope>
    <source>
        <strain evidence="1">CGMCC 1.2087</strain>
    </source>
</reference>
<evidence type="ECO:0000313" key="3">
    <source>
        <dbReference type="EMBL" id="EMA03695.1"/>
    </source>
</evidence>
<dbReference type="Proteomes" id="UP000011603">
    <property type="component" value="Unassembled WGS sequence"/>
</dbReference>
<accession>I3R481</accession>
<dbReference type="HOGENOM" id="CLU_2802106_0_0_2"/>
<reference evidence="1" key="5">
    <citation type="submission" date="2014-05" db="EMBL/GenBank/DDBJ databases">
        <authorList>
            <person name="Wang L."/>
            <person name="Yang H."/>
            <person name="Xiang H."/>
        </authorList>
    </citation>
    <scope>NUCLEOTIDE SEQUENCE</scope>
    <source>
        <strain evidence="1">CGMCC 1.2087</strain>
    </source>
</reference>
<evidence type="ECO:0000313" key="2">
    <source>
        <dbReference type="EMBL" id="AHZ21600.1"/>
    </source>
</evidence>
<reference evidence="3 6" key="3">
    <citation type="journal article" date="2014" name="PLoS Genet.">
        <title>Phylogenetically driven sequencing of extremely halophilic archaea reveals strategies for static and dynamic osmo-response.</title>
        <authorList>
            <person name="Becker E.A."/>
            <person name="Seitzer P.M."/>
            <person name="Tritt A."/>
            <person name="Larsen D."/>
            <person name="Krusor M."/>
            <person name="Yao A.I."/>
            <person name="Wu D."/>
            <person name="Madern D."/>
            <person name="Eisen J.A."/>
            <person name="Darling A.E."/>
            <person name="Facciotti M.T."/>
        </authorList>
    </citation>
    <scope>NUCLEOTIDE SEQUENCE [LARGE SCALE GENOMIC DNA]</scope>
    <source>
        <strain evidence="3">ATCC 33500</strain>
        <strain evidence="6">ATCC 33500 / DSM 1411 / JCM 8866 / NBRC 14739 / NCIMB 2177 / R-4</strain>
    </source>
</reference>
<dbReference type="EMBL" id="CP039139">
    <property type="protein sequence ID" value="QCQ75515.1"/>
    <property type="molecule type" value="Genomic_DNA"/>
</dbReference>
<organism evidence="1 5">
    <name type="scientific">Haloferax mediterranei (strain ATCC 33500 / DSM 1411 / JCM 8866 / NBRC 14739 / NCIMB 2177 / R-4)</name>
    <name type="common">Halobacterium mediterranei</name>
    <dbReference type="NCBI Taxonomy" id="523841"/>
    <lineage>
        <taxon>Archaea</taxon>
        <taxon>Methanobacteriati</taxon>
        <taxon>Methanobacteriota</taxon>
        <taxon>Stenosarchaea group</taxon>
        <taxon>Halobacteria</taxon>
        <taxon>Halobacteriales</taxon>
        <taxon>Haloferacaceae</taxon>
        <taxon>Haloferax</taxon>
    </lineage>
</organism>
<protein>
    <submittedName>
        <fullName evidence="1">Uncharacterized protein</fullName>
    </submittedName>
</protein>
<evidence type="ECO:0000313" key="8">
    <source>
        <dbReference type="Proteomes" id="UP000299011"/>
    </source>
</evidence>
<dbReference type="Proteomes" id="UP000027075">
    <property type="component" value="Chromosome"/>
</dbReference>
<dbReference type="STRING" id="523841.HFX_1330"/>
<proteinExistence type="predicted"/>
<keyword evidence="6" id="KW-1185">Reference proteome</keyword>
<dbReference type="EMBL" id="CP007551">
    <property type="protein sequence ID" value="AHZ21600.1"/>
    <property type="molecule type" value="Genomic_DNA"/>
</dbReference>
<reference evidence="4 8" key="6">
    <citation type="submission" date="2019-04" db="EMBL/GenBank/DDBJ databases">
        <title>Methylomes of two halophilic Archaea, Haloarcula marismortui and Haloferax mediterranei.</title>
        <authorList>
            <person name="DasSarma S."/>
            <person name="DasSarma P."/>
            <person name="DasSarma S."/>
            <person name="Fomenkov A."/>
            <person name="Vincze T."/>
            <person name="Anton B.P."/>
            <person name="Roberts R.J."/>
        </authorList>
    </citation>
    <scope>NUCLEOTIDE SEQUENCE [LARGE SCALE GENOMIC DNA]</scope>
    <source>
        <strain evidence="4">ATCC 33500</strain>
        <strain evidence="8">ATCC 33500 / DSM 1411 / JCM 8866 / NBRC 14739 / NCIMB 2177 / R-4</strain>
    </source>
</reference>
<dbReference type="OrthoDB" id="287838at2157"/>
<dbReference type="GeneID" id="40156684"/>
<dbReference type="EMBL" id="CP001868">
    <property type="protein sequence ID" value="AFK19041.1"/>
    <property type="molecule type" value="Genomic_DNA"/>
</dbReference>
<evidence type="ECO:0000313" key="7">
    <source>
        <dbReference type="Proteomes" id="UP000027075"/>
    </source>
</evidence>
<dbReference type="PATRIC" id="fig|523841.21.peg.784"/>
<dbReference type="Proteomes" id="UP000006469">
    <property type="component" value="Chromosome"/>
</dbReference>
<dbReference type="KEGG" id="hme:HFX_1330"/>
<name>I3R481_HALMT</name>
<dbReference type="Proteomes" id="UP000299011">
    <property type="component" value="Chromosome"/>
</dbReference>
<dbReference type="RefSeq" id="WP_004057208.1">
    <property type="nucleotide sequence ID" value="NC_017941.2"/>
</dbReference>
<evidence type="ECO:0000313" key="5">
    <source>
        <dbReference type="Proteomes" id="UP000006469"/>
    </source>
</evidence>
<gene>
    <name evidence="1" type="ordered locus">HFX_1330</name>
    <name evidence="2" type="ORF">BM92_02540</name>
    <name evidence="3" type="ORF">C439_03860</name>
    <name evidence="4" type="ORF">E6P09_09665</name>
</gene>
<evidence type="ECO:0000313" key="1">
    <source>
        <dbReference type="EMBL" id="AFK19041.1"/>
    </source>
</evidence>
<reference evidence="2 7" key="4">
    <citation type="submission" date="2014-04" db="EMBL/GenBank/DDBJ databases">
        <title>Transcriptional profiles of Haloferax mediterranei on the basis of nitrogen availability.</title>
        <authorList>
            <person name="Bautista V."/>
        </authorList>
    </citation>
    <scope>NUCLEOTIDE SEQUENCE [LARGE SCALE GENOMIC DNA]</scope>
    <source>
        <strain evidence="2">ATCC 33500</strain>
        <strain evidence="7">ATCC 33500 / DSM 1411 / JCM 8866 / NBRC 14739 / NCIMB 2177 / R-4</strain>
    </source>
</reference>
<reference evidence="1 5" key="2">
    <citation type="journal article" date="2012" name="J. Bacteriol.">
        <title>Complete genome sequence of the metabolically versatile halophilic archaeon Haloferax mediterranei, a poly(3-hydroxybutyrate-co-3-hydroxyvalerate) producer.</title>
        <authorList>
            <person name="Han J."/>
            <person name="Zhang F."/>
            <person name="Hou J."/>
            <person name="Liu X."/>
            <person name="Li M."/>
            <person name="Liu H."/>
            <person name="Cai L."/>
            <person name="Zhang B."/>
            <person name="Chen Y."/>
            <person name="Zhou J."/>
            <person name="Hu S."/>
            <person name="Xiang H."/>
        </authorList>
    </citation>
    <scope>NUCLEOTIDE SEQUENCE [LARGE SCALE GENOMIC DNA]</scope>
    <source>
        <strain evidence="5">ATCC 33500 / DSM 1411 / JCM 8866 / NBRC 14739 / NCIMB 2177 / R-4</strain>
        <strain evidence="1">CGMCC 1.2087</strain>
    </source>
</reference>
<evidence type="ECO:0000313" key="6">
    <source>
        <dbReference type="Proteomes" id="UP000011603"/>
    </source>
</evidence>
<sequence>MMTTAETLSGVIDKPPDTTAERSANCLACGSLIEGFAASGPGRHTVEPCGCELGFVRASDIAQLEDF</sequence>